<dbReference type="AlphaFoldDB" id="A0A9P6BWK9"/>
<sequence length="122" mass="14405">MPTIKLLLERSWQLPIELDLRFIDEGIVTNERYAMKLLNMLREYTHRKKKITLYPAAKTMYLFVFYSFSNAVLLESVNINLTVEYLYDTEEVAPLIIQSFAKTQHYAVSNIPHLIFQRQNSS</sequence>
<comment type="caution">
    <text evidence="1">The sequence shown here is derived from an EMBL/GenBank/DDBJ whole genome shotgun (WGS) entry which is preliminary data.</text>
</comment>
<keyword evidence="2" id="KW-1185">Reference proteome</keyword>
<dbReference type="EMBL" id="MU151532">
    <property type="protein sequence ID" value="KAF9443016.1"/>
    <property type="molecule type" value="Genomic_DNA"/>
</dbReference>
<reference evidence="1" key="1">
    <citation type="submission" date="2020-11" db="EMBL/GenBank/DDBJ databases">
        <authorList>
            <consortium name="DOE Joint Genome Institute"/>
            <person name="Ahrendt S."/>
            <person name="Riley R."/>
            <person name="Andreopoulos W."/>
            <person name="Labutti K."/>
            <person name="Pangilinan J."/>
            <person name="Ruiz-Duenas F.J."/>
            <person name="Barrasa J.M."/>
            <person name="Sanchez-Garcia M."/>
            <person name="Camarero S."/>
            <person name="Miyauchi S."/>
            <person name="Serrano A."/>
            <person name="Linde D."/>
            <person name="Babiker R."/>
            <person name="Drula E."/>
            <person name="Ayuso-Fernandez I."/>
            <person name="Pacheco R."/>
            <person name="Padilla G."/>
            <person name="Ferreira P."/>
            <person name="Barriuso J."/>
            <person name="Kellner H."/>
            <person name="Castanera R."/>
            <person name="Alfaro M."/>
            <person name="Ramirez L."/>
            <person name="Pisabarro A.G."/>
            <person name="Kuo A."/>
            <person name="Tritt A."/>
            <person name="Lipzen A."/>
            <person name="He G."/>
            <person name="Yan M."/>
            <person name="Ng V."/>
            <person name="Cullen D."/>
            <person name="Martin F."/>
            <person name="Rosso M.-N."/>
            <person name="Henrissat B."/>
            <person name="Hibbett D."/>
            <person name="Martinez A.T."/>
            <person name="Grigoriev I.V."/>
        </authorList>
    </citation>
    <scope>NUCLEOTIDE SEQUENCE</scope>
    <source>
        <strain evidence="1">MF-IS2</strain>
    </source>
</reference>
<proteinExistence type="predicted"/>
<protein>
    <submittedName>
        <fullName evidence="1">Uncharacterized protein</fullName>
    </submittedName>
</protein>
<dbReference type="OrthoDB" id="3365698at2759"/>
<organism evidence="1 2">
    <name type="scientific">Macrolepiota fuliginosa MF-IS2</name>
    <dbReference type="NCBI Taxonomy" id="1400762"/>
    <lineage>
        <taxon>Eukaryota</taxon>
        <taxon>Fungi</taxon>
        <taxon>Dikarya</taxon>
        <taxon>Basidiomycota</taxon>
        <taxon>Agaricomycotina</taxon>
        <taxon>Agaricomycetes</taxon>
        <taxon>Agaricomycetidae</taxon>
        <taxon>Agaricales</taxon>
        <taxon>Agaricineae</taxon>
        <taxon>Agaricaceae</taxon>
        <taxon>Macrolepiota</taxon>
    </lineage>
</organism>
<gene>
    <name evidence="1" type="ORF">P691DRAFT_788603</name>
</gene>
<accession>A0A9P6BWK9</accession>
<evidence type="ECO:0000313" key="1">
    <source>
        <dbReference type="EMBL" id="KAF9443016.1"/>
    </source>
</evidence>
<dbReference type="Proteomes" id="UP000807342">
    <property type="component" value="Unassembled WGS sequence"/>
</dbReference>
<name>A0A9P6BWK9_9AGAR</name>
<evidence type="ECO:0000313" key="2">
    <source>
        <dbReference type="Proteomes" id="UP000807342"/>
    </source>
</evidence>